<sequence length="70" mass="7606">MMSNFCAGPQLHAEEHALRPGFLQVPVGSSQMPEVGGELQEPKQKEINESNAQNSPAEGRGEEQDEDINS</sequence>
<reference evidence="2 3" key="1">
    <citation type="journal article" date="2018" name="Mol. Genet. Genomics">
        <title>The red deer Cervus elaphus genome CerEla1.0: sequencing, annotating, genes, and chromosomes.</title>
        <authorList>
            <person name="Bana N.A."/>
            <person name="Nyiri A."/>
            <person name="Nagy J."/>
            <person name="Frank K."/>
            <person name="Nagy T."/>
            <person name="Steger V."/>
            <person name="Schiller M."/>
            <person name="Lakatos P."/>
            <person name="Sugar L."/>
            <person name="Horn P."/>
            <person name="Barta E."/>
            <person name="Orosz L."/>
        </authorList>
    </citation>
    <scope>NUCLEOTIDE SEQUENCE [LARGE SCALE GENOMIC DNA]</scope>
    <source>
        <strain evidence="2">Hungarian</strain>
    </source>
</reference>
<dbReference type="EMBL" id="MKHE01000020">
    <property type="protein sequence ID" value="OWK05103.1"/>
    <property type="molecule type" value="Genomic_DNA"/>
</dbReference>
<evidence type="ECO:0000313" key="2">
    <source>
        <dbReference type="EMBL" id="OWK05103.1"/>
    </source>
</evidence>
<feature type="region of interest" description="Disordered" evidence="1">
    <location>
        <begin position="24"/>
        <end position="70"/>
    </location>
</feature>
<evidence type="ECO:0000313" key="3">
    <source>
        <dbReference type="Proteomes" id="UP000242450"/>
    </source>
</evidence>
<proteinExistence type="predicted"/>
<gene>
    <name evidence="2" type="ORF">Celaphus_00002657</name>
</gene>
<evidence type="ECO:0000256" key="1">
    <source>
        <dbReference type="SAM" id="MobiDB-lite"/>
    </source>
</evidence>
<accession>A0A212CGE7</accession>
<organism evidence="2 3">
    <name type="scientific">Cervus elaphus hippelaphus</name>
    <name type="common">European red deer</name>
    <dbReference type="NCBI Taxonomy" id="46360"/>
    <lineage>
        <taxon>Eukaryota</taxon>
        <taxon>Metazoa</taxon>
        <taxon>Chordata</taxon>
        <taxon>Craniata</taxon>
        <taxon>Vertebrata</taxon>
        <taxon>Euteleostomi</taxon>
        <taxon>Mammalia</taxon>
        <taxon>Eutheria</taxon>
        <taxon>Laurasiatheria</taxon>
        <taxon>Artiodactyla</taxon>
        <taxon>Ruminantia</taxon>
        <taxon>Pecora</taxon>
        <taxon>Cervidae</taxon>
        <taxon>Cervinae</taxon>
        <taxon>Cervus</taxon>
    </lineage>
</organism>
<keyword evidence="3" id="KW-1185">Reference proteome</keyword>
<protein>
    <submittedName>
        <fullName evidence="2">Uncharacterized protein</fullName>
    </submittedName>
</protein>
<dbReference type="AlphaFoldDB" id="A0A212CGE7"/>
<name>A0A212CGE7_CEREH</name>
<comment type="caution">
    <text evidence="2">The sequence shown here is derived from an EMBL/GenBank/DDBJ whole genome shotgun (WGS) entry which is preliminary data.</text>
</comment>
<dbReference type="Proteomes" id="UP000242450">
    <property type="component" value="Chromosome 20"/>
</dbReference>